<dbReference type="EMBL" id="CP133762">
    <property type="protein sequence ID" value="WMX43812.1"/>
    <property type="molecule type" value="Genomic_DNA"/>
</dbReference>
<dbReference type="Proteomes" id="UP001250858">
    <property type="component" value="Chromosome"/>
</dbReference>
<keyword evidence="2" id="KW-1185">Reference proteome</keyword>
<dbReference type="InterPro" id="IPR007795">
    <property type="entry name" value="T7SS_EccB"/>
</dbReference>
<dbReference type="Pfam" id="PF05108">
    <property type="entry name" value="T7SS_ESX1_EccB"/>
    <property type="match status" value="1"/>
</dbReference>
<organism evidence="1 2">
    <name type="scientific">Streptomyces roseicoloratus</name>
    <dbReference type="NCBI Taxonomy" id="2508722"/>
    <lineage>
        <taxon>Bacteria</taxon>
        <taxon>Bacillati</taxon>
        <taxon>Actinomycetota</taxon>
        <taxon>Actinomycetes</taxon>
        <taxon>Kitasatosporales</taxon>
        <taxon>Streptomycetaceae</taxon>
        <taxon>Streptomyces</taxon>
    </lineage>
</organism>
<dbReference type="RefSeq" id="WP_309547690.1">
    <property type="nucleotide sequence ID" value="NZ_CP133762.1"/>
</dbReference>
<name>A0ABY9RNP5_9ACTN</name>
<accession>A0ABY9RNP5</accession>
<evidence type="ECO:0000313" key="2">
    <source>
        <dbReference type="Proteomes" id="UP001250858"/>
    </source>
</evidence>
<protein>
    <submittedName>
        <fullName evidence="1">Type VII secretion protein EccB</fullName>
    </submittedName>
</protein>
<reference evidence="1 2" key="1">
    <citation type="submission" date="2023-09" db="EMBL/GenBank/DDBJ databases">
        <title>Complete genome of Streptomyces roseicoloratus T14.</title>
        <authorList>
            <person name="Bashizi T."/>
            <person name="Kim M.-J."/>
            <person name="Lee G."/>
            <person name="Tagele S.B."/>
            <person name="Shin J.-H."/>
        </authorList>
    </citation>
    <scope>NUCLEOTIDE SEQUENCE [LARGE SCALE GENOMIC DNA]</scope>
    <source>
        <strain evidence="1 2">T14</strain>
    </source>
</reference>
<sequence length="87" mass="8830">MRPGGGALVQALGAGGSPIGTTTYLVTDVGVKYRLPDATSLERLGLKGGRAQAVPSRLLDMLATGPSLDVRVARGEVAARPAEAACR</sequence>
<evidence type="ECO:0000313" key="1">
    <source>
        <dbReference type="EMBL" id="WMX43812.1"/>
    </source>
</evidence>
<gene>
    <name evidence="1" type="ORF">RGF97_01555</name>
</gene>
<proteinExistence type="predicted"/>